<feature type="transmembrane region" description="Helical" evidence="10">
    <location>
        <begin position="537"/>
        <end position="559"/>
    </location>
</feature>
<dbReference type="Pfam" id="PF19055">
    <property type="entry name" value="ABC2_membrane_7"/>
    <property type="match status" value="1"/>
</dbReference>
<dbReference type="CDD" id="cd03213">
    <property type="entry name" value="ABCG_EPDR"/>
    <property type="match status" value="1"/>
</dbReference>
<evidence type="ECO:0000313" key="12">
    <source>
        <dbReference type="EMBL" id="CAF1032358.1"/>
    </source>
</evidence>
<sequence>MMASTILSLSQVGIHENNDEIPFDKQSSFSNPLRNNPIPRHAPSRNTISFRNIKHEKGNGFFYNFREFWCVPPLKHEEKSSPILDNISGIFKPGLNAIMGPSGCGKSSLIDVLANRKTPKSFSGEVFLDGQQIDKSFKYVSGYVVQDDILMGTLTVKQNIMFSLNTRLRTKLPERERSKLIDEVLIALHIKHLENKTVGTELTRGISGGERKRTCIAMELILKPKVLFLDEPTTGLDATIAQTVMRILKRECQRGCTIIFSIHQPRYSIFKLFDRIVLMCKGKIVYNDSPNNVVPYFNRLGFERDPHDSPPDFLLDILVAANRDTAESRTALNTLVRQYQRTKTFQQIPYEIDHQIRLAFFNTTNNKNQNIKKSFFDEFRYISKRILINTKKHKKLVVVQILVSIFISLLIGLVFFNMPKTVDPGIQHRLGAIFMIVSSKILSTVTAIEPLVKERALFIHEYTSGYYRIPAFFFTKVISDILLLRIIPSIVYSIIVYFLTGLQRTAEKFFIFLFTIFMCSLFGSAICLYFSALIHTFSTALVIVILIFVIMMVFSGFIVDLSGVKDWVAWIKWLSAFRYASNMLTINEFRDITFCLANMTSICPTNGTDILKSRNINYQTDWDRWQNILALAAMALKQAMKQSTIAVFLVLFIFIVCNSMLVDARGCWGSGWGGCNDGGCNSAGGYCQNFGRPPNNDCRCVGIRSRHPPRRPFGRPG</sequence>
<dbReference type="AlphaFoldDB" id="A0A814J292"/>
<feature type="transmembrane region" description="Helical" evidence="10">
    <location>
        <begin position="397"/>
        <end position="418"/>
    </location>
</feature>
<dbReference type="GO" id="GO:0015562">
    <property type="term" value="F:efflux transmembrane transporter activity"/>
    <property type="evidence" value="ECO:0007669"/>
    <property type="project" value="UniProtKB-ARBA"/>
</dbReference>
<feature type="region of interest" description="Disordered" evidence="9">
    <location>
        <begin position="20"/>
        <end position="45"/>
    </location>
</feature>
<comment type="similarity">
    <text evidence="2">Belongs to the ABC transporter superfamily. ABCG family. Eye pigment precursor importer (TC 3.A.1.204) subfamily.</text>
</comment>
<keyword evidence="3" id="KW-0813">Transport</keyword>
<name>A0A814J292_9BILA</name>
<keyword evidence="7 10" id="KW-1133">Transmembrane helix</keyword>
<protein>
    <recommendedName>
        <fullName evidence="11">ABC transporter domain-containing protein</fullName>
    </recommendedName>
</protein>
<evidence type="ECO:0000256" key="3">
    <source>
        <dbReference type="ARBA" id="ARBA00022448"/>
    </source>
</evidence>
<feature type="transmembrane region" description="Helical" evidence="10">
    <location>
        <begin position="482"/>
        <end position="502"/>
    </location>
</feature>
<dbReference type="Gene3D" id="3.40.50.300">
    <property type="entry name" value="P-loop containing nucleotide triphosphate hydrolases"/>
    <property type="match status" value="1"/>
</dbReference>
<feature type="transmembrane region" description="Helical" evidence="10">
    <location>
        <begin position="509"/>
        <end position="531"/>
    </location>
</feature>
<dbReference type="InterPro" id="IPR050352">
    <property type="entry name" value="ABCG_transporters"/>
</dbReference>
<evidence type="ECO:0000256" key="5">
    <source>
        <dbReference type="ARBA" id="ARBA00022741"/>
    </source>
</evidence>
<evidence type="ECO:0000256" key="6">
    <source>
        <dbReference type="ARBA" id="ARBA00022840"/>
    </source>
</evidence>
<dbReference type="GO" id="GO:0008514">
    <property type="term" value="F:organic anion transmembrane transporter activity"/>
    <property type="evidence" value="ECO:0007669"/>
    <property type="project" value="UniProtKB-ARBA"/>
</dbReference>
<dbReference type="GO" id="GO:0016324">
    <property type="term" value="C:apical plasma membrane"/>
    <property type="evidence" value="ECO:0007669"/>
    <property type="project" value="UniProtKB-ARBA"/>
</dbReference>
<evidence type="ECO:0000256" key="9">
    <source>
        <dbReference type="SAM" id="MobiDB-lite"/>
    </source>
</evidence>
<dbReference type="PANTHER" id="PTHR48041">
    <property type="entry name" value="ABC TRANSPORTER G FAMILY MEMBER 28"/>
    <property type="match status" value="1"/>
</dbReference>
<feature type="transmembrane region" description="Helical" evidence="10">
    <location>
        <begin position="430"/>
        <end position="448"/>
    </location>
</feature>
<dbReference type="InterPro" id="IPR013525">
    <property type="entry name" value="ABC2_TM"/>
</dbReference>
<feature type="transmembrane region" description="Helical" evidence="10">
    <location>
        <begin position="644"/>
        <end position="662"/>
    </location>
</feature>
<dbReference type="InterPro" id="IPR003439">
    <property type="entry name" value="ABC_transporter-like_ATP-bd"/>
</dbReference>
<dbReference type="OrthoDB" id="66620at2759"/>
<dbReference type="GO" id="GO:0005524">
    <property type="term" value="F:ATP binding"/>
    <property type="evidence" value="ECO:0007669"/>
    <property type="project" value="UniProtKB-KW"/>
</dbReference>
<evidence type="ECO:0000256" key="1">
    <source>
        <dbReference type="ARBA" id="ARBA00004141"/>
    </source>
</evidence>
<evidence type="ECO:0000256" key="10">
    <source>
        <dbReference type="SAM" id="Phobius"/>
    </source>
</evidence>
<dbReference type="Pfam" id="PF01061">
    <property type="entry name" value="ABC2_membrane"/>
    <property type="match status" value="1"/>
</dbReference>
<evidence type="ECO:0000313" key="14">
    <source>
        <dbReference type="Proteomes" id="UP000663832"/>
    </source>
</evidence>
<evidence type="ECO:0000313" key="13">
    <source>
        <dbReference type="EMBL" id="CAF1068240.1"/>
    </source>
</evidence>
<evidence type="ECO:0000313" key="15">
    <source>
        <dbReference type="Proteomes" id="UP000663877"/>
    </source>
</evidence>
<dbReference type="Pfam" id="PF00005">
    <property type="entry name" value="ABC_tran"/>
    <property type="match status" value="1"/>
</dbReference>
<evidence type="ECO:0000256" key="8">
    <source>
        <dbReference type="ARBA" id="ARBA00023136"/>
    </source>
</evidence>
<keyword evidence="14" id="KW-1185">Reference proteome</keyword>
<dbReference type="InterPro" id="IPR043926">
    <property type="entry name" value="ABCG_dom"/>
</dbReference>
<comment type="subcellular location">
    <subcellularLocation>
        <location evidence="1">Membrane</location>
        <topology evidence="1">Multi-pass membrane protein</topology>
    </subcellularLocation>
</comment>
<dbReference type="Proteomes" id="UP000663877">
    <property type="component" value="Unassembled WGS sequence"/>
</dbReference>
<keyword evidence="4 10" id="KW-0812">Transmembrane</keyword>
<feature type="compositionally biased region" description="Polar residues" evidence="9">
    <location>
        <begin position="25"/>
        <end position="34"/>
    </location>
</feature>
<reference evidence="12" key="1">
    <citation type="submission" date="2021-02" db="EMBL/GenBank/DDBJ databases">
        <authorList>
            <person name="Nowell W R."/>
        </authorList>
    </citation>
    <scope>NUCLEOTIDE SEQUENCE</scope>
</reference>
<keyword evidence="8 10" id="KW-0472">Membrane</keyword>
<keyword evidence="6" id="KW-0067">ATP-binding</keyword>
<dbReference type="GO" id="GO:0140359">
    <property type="term" value="F:ABC-type transporter activity"/>
    <property type="evidence" value="ECO:0007669"/>
    <property type="project" value="InterPro"/>
</dbReference>
<evidence type="ECO:0000256" key="7">
    <source>
        <dbReference type="ARBA" id="ARBA00022989"/>
    </source>
</evidence>
<dbReference type="SMART" id="SM00382">
    <property type="entry name" value="AAA"/>
    <property type="match status" value="1"/>
</dbReference>
<dbReference type="Proteomes" id="UP000663832">
    <property type="component" value="Unassembled WGS sequence"/>
</dbReference>
<dbReference type="GO" id="GO:0016887">
    <property type="term" value="F:ATP hydrolysis activity"/>
    <property type="evidence" value="ECO:0007669"/>
    <property type="project" value="InterPro"/>
</dbReference>
<proteinExistence type="inferred from homology"/>
<dbReference type="FunFam" id="3.40.50.300:FF:000622">
    <property type="entry name" value="ATP-binding cassette sub-family G member 2"/>
    <property type="match status" value="1"/>
</dbReference>
<dbReference type="PANTHER" id="PTHR48041:SF116">
    <property type="entry name" value="PROTEIN BROWN"/>
    <property type="match status" value="1"/>
</dbReference>
<feature type="domain" description="ABC transporter" evidence="11">
    <location>
        <begin position="63"/>
        <end position="306"/>
    </location>
</feature>
<evidence type="ECO:0000259" key="11">
    <source>
        <dbReference type="PROSITE" id="PS50893"/>
    </source>
</evidence>
<comment type="caution">
    <text evidence="12">The sequence shown here is derived from an EMBL/GenBank/DDBJ whole genome shotgun (WGS) entry which is preliminary data.</text>
</comment>
<keyword evidence="5" id="KW-0547">Nucleotide-binding</keyword>
<gene>
    <name evidence="12" type="ORF">BJG266_LOCUS17604</name>
    <name evidence="13" type="ORF">QVE165_LOCUS18539</name>
</gene>
<evidence type="ECO:0000256" key="2">
    <source>
        <dbReference type="ARBA" id="ARBA00005814"/>
    </source>
</evidence>
<organism evidence="12 15">
    <name type="scientific">Adineta steineri</name>
    <dbReference type="NCBI Taxonomy" id="433720"/>
    <lineage>
        <taxon>Eukaryota</taxon>
        <taxon>Metazoa</taxon>
        <taxon>Spiralia</taxon>
        <taxon>Gnathifera</taxon>
        <taxon>Rotifera</taxon>
        <taxon>Eurotatoria</taxon>
        <taxon>Bdelloidea</taxon>
        <taxon>Adinetida</taxon>
        <taxon>Adinetidae</taxon>
        <taxon>Adineta</taxon>
    </lineage>
</organism>
<dbReference type="EMBL" id="CAJNOI010000086">
    <property type="protein sequence ID" value="CAF1032358.1"/>
    <property type="molecule type" value="Genomic_DNA"/>
</dbReference>
<dbReference type="SUPFAM" id="SSF52540">
    <property type="entry name" value="P-loop containing nucleoside triphosphate hydrolases"/>
    <property type="match status" value="1"/>
</dbReference>
<evidence type="ECO:0000256" key="4">
    <source>
        <dbReference type="ARBA" id="ARBA00022692"/>
    </source>
</evidence>
<dbReference type="PROSITE" id="PS50893">
    <property type="entry name" value="ABC_TRANSPORTER_2"/>
    <property type="match status" value="1"/>
</dbReference>
<dbReference type="InterPro" id="IPR003593">
    <property type="entry name" value="AAA+_ATPase"/>
</dbReference>
<dbReference type="EMBL" id="CAJNOM010000110">
    <property type="protein sequence ID" value="CAF1068240.1"/>
    <property type="molecule type" value="Genomic_DNA"/>
</dbReference>
<dbReference type="InterPro" id="IPR027417">
    <property type="entry name" value="P-loop_NTPase"/>
</dbReference>
<accession>A0A814J292</accession>